<dbReference type="Gene3D" id="3.50.50.60">
    <property type="entry name" value="FAD/NAD(P)-binding domain"/>
    <property type="match status" value="1"/>
</dbReference>
<evidence type="ECO:0000313" key="3">
    <source>
        <dbReference type="Proteomes" id="UP001318860"/>
    </source>
</evidence>
<evidence type="ECO:0000313" key="2">
    <source>
        <dbReference type="EMBL" id="KAK6162877.1"/>
    </source>
</evidence>
<proteinExistence type="predicted"/>
<accession>A0ABR0XUI8</accession>
<dbReference type="PRINTS" id="PR00420">
    <property type="entry name" value="RNGMNOXGNASE"/>
</dbReference>
<name>A0ABR0XUI8_REHGL</name>
<dbReference type="Pfam" id="PF01494">
    <property type="entry name" value="FAD_binding_3"/>
    <property type="match status" value="1"/>
</dbReference>
<keyword evidence="3" id="KW-1185">Reference proteome</keyword>
<comment type="caution">
    <text evidence="2">The sequence shown here is derived from an EMBL/GenBank/DDBJ whole genome shotgun (WGS) entry which is preliminary data.</text>
</comment>
<dbReference type="InterPro" id="IPR036188">
    <property type="entry name" value="FAD/NAD-bd_sf"/>
</dbReference>
<dbReference type="SUPFAM" id="SSF51905">
    <property type="entry name" value="FAD/NAD(P)-binding domain"/>
    <property type="match status" value="1"/>
</dbReference>
<evidence type="ECO:0000259" key="1">
    <source>
        <dbReference type="Pfam" id="PF01494"/>
    </source>
</evidence>
<reference evidence="2 3" key="1">
    <citation type="journal article" date="2021" name="Comput. Struct. Biotechnol. J.">
        <title>De novo genome assembly of the potent medicinal plant Rehmannia glutinosa using nanopore technology.</title>
        <authorList>
            <person name="Ma L."/>
            <person name="Dong C."/>
            <person name="Song C."/>
            <person name="Wang X."/>
            <person name="Zheng X."/>
            <person name="Niu Y."/>
            <person name="Chen S."/>
            <person name="Feng W."/>
        </authorList>
    </citation>
    <scope>NUCLEOTIDE SEQUENCE [LARGE SCALE GENOMIC DNA]</scope>
    <source>
        <strain evidence="2">DH-2019</strain>
    </source>
</reference>
<dbReference type="EMBL" id="JABTTQ020000002">
    <property type="protein sequence ID" value="KAK6162877.1"/>
    <property type="molecule type" value="Genomic_DNA"/>
</dbReference>
<dbReference type="PANTHER" id="PTHR46496">
    <property type="match status" value="1"/>
</dbReference>
<feature type="domain" description="FAD-binding" evidence="1">
    <location>
        <begin position="57"/>
        <end position="98"/>
    </location>
</feature>
<gene>
    <name evidence="2" type="ORF">DH2020_002718</name>
</gene>
<sequence length="164" mass="18892">MQWYAFVSEALESPISSKGNKNMVMESFGDWCNDVVTIIYRTQEHTIIRRPIHDIDMVKTWARGRVILLGDAAHAMLPNLGQGGSMAIEDCYWLMLELRNLAAMHPMFEIPFDELALAFRRFEKKRTFRVSTVHSLCRIASVMTSFYQTYLQIGPLPLFVSLDL</sequence>
<protein>
    <recommendedName>
        <fullName evidence="1">FAD-binding domain-containing protein</fullName>
    </recommendedName>
</protein>
<organism evidence="2 3">
    <name type="scientific">Rehmannia glutinosa</name>
    <name type="common">Chinese foxglove</name>
    <dbReference type="NCBI Taxonomy" id="99300"/>
    <lineage>
        <taxon>Eukaryota</taxon>
        <taxon>Viridiplantae</taxon>
        <taxon>Streptophyta</taxon>
        <taxon>Embryophyta</taxon>
        <taxon>Tracheophyta</taxon>
        <taxon>Spermatophyta</taxon>
        <taxon>Magnoliopsida</taxon>
        <taxon>eudicotyledons</taxon>
        <taxon>Gunneridae</taxon>
        <taxon>Pentapetalae</taxon>
        <taxon>asterids</taxon>
        <taxon>lamiids</taxon>
        <taxon>Lamiales</taxon>
        <taxon>Orobanchaceae</taxon>
        <taxon>Rehmannieae</taxon>
        <taxon>Rehmannia</taxon>
    </lineage>
</organism>
<dbReference type="PANTHER" id="PTHR46496:SF6">
    <property type="entry name" value="ZEAXANTHIN EPOXIDASE, CHLOROPLASTIC-LIKE ISOFORM X1"/>
    <property type="match status" value="1"/>
</dbReference>
<dbReference type="Proteomes" id="UP001318860">
    <property type="component" value="Unassembled WGS sequence"/>
</dbReference>
<dbReference type="InterPro" id="IPR002938">
    <property type="entry name" value="FAD-bd"/>
</dbReference>